<dbReference type="InterPro" id="IPR045814">
    <property type="entry name" value="IntS14_b-barrel"/>
</dbReference>
<comment type="similarity">
    <text evidence="4">Belongs to the Integrator subunit 14 family.</text>
</comment>
<dbReference type="Pfam" id="PF19435">
    <property type="entry name" value="IntS14_b-barrel"/>
    <property type="match status" value="1"/>
</dbReference>
<dbReference type="Gene3D" id="3.40.50.410">
    <property type="entry name" value="von Willebrand factor, type A domain"/>
    <property type="match status" value="1"/>
</dbReference>
<evidence type="ECO:0000313" key="10">
    <source>
        <dbReference type="RefSeq" id="XP_013781380.1"/>
    </source>
</evidence>
<reference evidence="9 10" key="1">
    <citation type="submission" date="2025-05" db="UniProtKB">
        <authorList>
            <consortium name="RefSeq"/>
        </authorList>
    </citation>
    <scope>IDENTIFICATION</scope>
    <source>
        <tissue evidence="9 10">Muscle</tissue>
    </source>
</reference>
<dbReference type="RefSeq" id="XP_013781380.1">
    <property type="nucleotide sequence ID" value="XM_013925926.2"/>
</dbReference>
<keyword evidence="3" id="KW-0539">Nucleus</keyword>
<evidence type="ECO:0000313" key="9">
    <source>
        <dbReference type="RefSeq" id="XP_013781379.1"/>
    </source>
</evidence>
<dbReference type="PANTHER" id="PTHR13532:SF3">
    <property type="entry name" value="INTEGRATOR COMPLEX SUBUNIT 14"/>
    <property type="match status" value="1"/>
</dbReference>
<feature type="domain" description="VWFA" evidence="5">
    <location>
        <begin position="3"/>
        <end position="118"/>
    </location>
</feature>
<dbReference type="GeneID" id="106465689"/>
<protein>
    <recommendedName>
        <fullName evidence="2">Integrator complex subunit 14</fullName>
    </recommendedName>
</protein>
<dbReference type="PANTHER" id="PTHR13532">
    <property type="match status" value="1"/>
</dbReference>
<dbReference type="RefSeq" id="XP_022249325.1">
    <property type="nucleotide sequence ID" value="XM_022393617.1"/>
</dbReference>
<proteinExistence type="inferred from homology"/>
<evidence type="ECO:0000259" key="6">
    <source>
        <dbReference type="Pfam" id="PF19435"/>
    </source>
</evidence>
<evidence type="ECO:0000259" key="7">
    <source>
        <dbReference type="Pfam" id="PF20504"/>
    </source>
</evidence>
<evidence type="ECO:0000256" key="2">
    <source>
        <dbReference type="ARBA" id="ARBA00016816"/>
    </source>
</evidence>
<dbReference type="InterPro" id="IPR036465">
    <property type="entry name" value="vWFA_dom_sf"/>
</dbReference>
<evidence type="ECO:0000256" key="4">
    <source>
        <dbReference type="ARBA" id="ARBA00061449"/>
    </source>
</evidence>
<sequence length="514" mass="57047">MPTVLLLDVSLSMCRPVLQPDIAEPYQLRNLAVHGLNSLLDFINQHCKLEFCSLIIFSSSCEILSPFTRDLESVKKALLNIDFYDKTCIETALGSTKNAVLEEWGGSVPCQIILVTDGSTGIGPNSLKQRLQDIGTKTKETEQRFPLPFPFPSKLHVVCLSNPKDSNLQVSIPLYQKLIDMNGGNGQVFVPEGNLNLKTVQQMFLKLAETYYRPFHGTLHCGNLNCNISLSPPPEACEKINDFDSRKVEMSTDILICGFLDINQASNPPALSRHLVLPIPPQSLKEEGKAVMMKQDIDASDDDAVVGNDEGKQPSFCVLLHGSLKVEGMVALCHLGEDWYGMLCSWADSKKKSNLMLSTFEPGLEVVPWLGKFTQIGPASLLPELSKSVTENSFPIKLAEKRSYAQNCVVWIRQMALQADIQKILRHARKLPDKTQNFYKELNKLRRGALAFGFYELLDGMAIILERECTLLPGSAHPDAALQLTHAASALRSQVYRDYNSSIKPLCTKFSSGD</sequence>
<dbReference type="Proteomes" id="UP000694941">
    <property type="component" value="Unplaced"/>
</dbReference>
<dbReference type="CDD" id="cd00198">
    <property type="entry name" value="vWFA"/>
    <property type="match status" value="1"/>
</dbReference>
<evidence type="ECO:0000256" key="1">
    <source>
        <dbReference type="ARBA" id="ARBA00004123"/>
    </source>
</evidence>
<gene>
    <name evidence="9 10 11" type="primary">LOC106465689</name>
</gene>
<accession>A0ABM1BG82</accession>
<dbReference type="Pfam" id="PF13519">
    <property type="entry name" value="VWA_2"/>
    <property type="match status" value="1"/>
</dbReference>
<dbReference type="InterPro" id="IPR039841">
    <property type="entry name" value="INTS14"/>
</dbReference>
<evidence type="ECO:0000313" key="8">
    <source>
        <dbReference type="Proteomes" id="UP000694941"/>
    </source>
</evidence>
<feature type="domain" description="Integrator complex subunit 14 C-terminal" evidence="7">
    <location>
        <begin position="409"/>
        <end position="511"/>
    </location>
</feature>
<dbReference type="SUPFAM" id="SSF53300">
    <property type="entry name" value="vWA-like"/>
    <property type="match status" value="1"/>
</dbReference>
<dbReference type="InterPro" id="IPR046471">
    <property type="entry name" value="IntS14_C"/>
</dbReference>
<dbReference type="RefSeq" id="XP_013781379.1">
    <property type="nucleotide sequence ID" value="XM_013925925.2"/>
</dbReference>
<dbReference type="InterPro" id="IPR002035">
    <property type="entry name" value="VWF_A"/>
</dbReference>
<feature type="domain" description="Integrator complex subunit 14 beta-barrel" evidence="6">
    <location>
        <begin position="212"/>
        <end position="363"/>
    </location>
</feature>
<evidence type="ECO:0000259" key="5">
    <source>
        <dbReference type="Pfam" id="PF13519"/>
    </source>
</evidence>
<name>A0ABM1BG82_LIMPO</name>
<evidence type="ECO:0000256" key="3">
    <source>
        <dbReference type="ARBA" id="ARBA00023242"/>
    </source>
</evidence>
<dbReference type="Pfam" id="PF20504">
    <property type="entry name" value="IntS14_C"/>
    <property type="match status" value="1"/>
</dbReference>
<organism evidence="8 9">
    <name type="scientific">Limulus polyphemus</name>
    <name type="common">Atlantic horseshoe crab</name>
    <dbReference type="NCBI Taxonomy" id="6850"/>
    <lineage>
        <taxon>Eukaryota</taxon>
        <taxon>Metazoa</taxon>
        <taxon>Ecdysozoa</taxon>
        <taxon>Arthropoda</taxon>
        <taxon>Chelicerata</taxon>
        <taxon>Merostomata</taxon>
        <taxon>Xiphosura</taxon>
        <taxon>Limulidae</taxon>
        <taxon>Limulus</taxon>
    </lineage>
</organism>
<evidence type="ECO:0000313" key="11">
    <source>
        <dbReference type="RefSeq" id="XP_022249325.1"/>
    </source>
</evidence>
<keyword evidence="8" id="KW-1185">Reference proteome</keyword>
<comment type="subcellular location">
    <subcellularLocation>
        <location evidence="1">Nucleus</location>
    </subcellularLocation>
</comment>